<dbReference type="SFLD" id="SFLDG01060">
    <property type="entry name" value="BATS_domain_containing"/>
    <property type="match status" value="1"/>
</dbReference>
<dbReference type="CDD" id="cd01335">
    <property type="entry name" value="Radical_SAM"/>
    <property type="match status" value="1"/>
</dbReference>
<accession>A0ABS6E332</accession>
<comment type="caution">
    <text evidence="2">The sequence shown here is derived from an EMBL/GenBank/DDBJ whole genome shotgun (WGS) entry which is preliminary data.</text>
</comment>
<dbReference type="InterPro" id="IPR007197">
    <property type="entry name" value="rSAM"/>
</dbReference>
<name>A0ABS6E332_9FIRM</name>
<dbReference type="SMART" id="SM00729">
    <property type="entry name" value="Elp3"/>
    <property type="match status" value="1"/>
</dbReference>
<feature type="domain" description="Radical SAM core" evidence="1">
    <location>
        <begin position="55"/>
        <end position="276"/>
    </location>
</feature>
<dbReference type="Pfam" id="PF04055">
    <property type="entry name" value="Radical_SAM"/>
    <property type="match status" value="1"/>
</dbReference>
<dbReference type="InterPro" id="IPR006638">
    <property type="entry name" value="Elp3/MiaA/NifB-like_rSAM"/>
</dbReference>
<proteinExistence type="predicted"/>
<dbReference type="InterPro" id="IPR034422">
    <property type="entry name" value="HydE/PylB-like"/>
</dbReference>
<dbReference type="SFLD" id="SFLDS00029">
    <property type="entry name" value="Radical_SAM"/>
    <property type="match status" value="1"/>
</dbReference>
<dbReference type="RefSeq" id="WP_216517329.1">
    <property type="nucleotide sequence ID" value="NZ_JAHLPM010000003.1"/>
</dbReference>
<evidence type="ECO:0000313" key="2">
    <source>
        <dbReference type="EMBL" id="MBU5437326.1"/>
    </source>
</evidence>
<keyword evidence="3" id="KW-1185">Reference proteome</keyword>
<dbReference type="SFLD" id="SFLDG01280">
    <property type="entry name" value="HydE/PylB-like"/>
    <property type="match status" value="1"/>
</dbReference>
<dbReference type="PANTHER" id="PTHR43726:SF1">
    <property type="entry name" value="BIOTIN SYNTHASE"/>
    <property type="match status" value="1"/>
</dbReference>
<evidence type="ECO:0000313" key="3">
    <source>
        <dbReference type="Proteomes" id="UP000749471"/>
    </source>
</evidence>
<dbReference type="SFLD" id="SFLDG01082">
    <property type="entry name" value="B12-binding_domain_containing"/>
    <property type="match status" value="1"/>
</dbReference>
<gene>
    <name evidence="2" type="primary">hydE</name>
    <name evidence="2" type="ORF">KQI42_04855</name>
</gene>
<evidence type="ECO:0000259" key="1">
    <source>
        <dbReference type="PROSITE" id="PS51918"/>
    </source>
</evidence>
<organism evidence="2 3">
    <name type="scientific">Tissierella simiarum</name>
    <dbReference type="NCBI Taxonomy" id="2841534"/>
    <lineage>
        <taxon>Bacteria</taxon>
        <taxon>Bacillati</taxon>
        <taxon>Bacillota</taxon>
        <taxon>Tissierellia</taxon>
        <taxon>Tissierellales</taxon>
        <taxon>Tissierellaceae</taxon>
        <taxon>Tissierella</taxon>
    </lineage>
</organism>
<dbReference type="PIRSF" id="PIRSF004762">
    <property type="entry name" value="CHP00423"/>
    <property type="match status" value="1"/>
</dbReference>
<sequence length="354" mass="40842">MKRNELTIKKLINKLYKSNELEWEELLYILNHIGEYGKEYLIQKAHETRMKVYGDRVFMRGLIEFTNYCKKGCIYCGIGAFNKNVDRYRLGLEEILLCCDEGYKLGYRTFVLQGGEDNFYSDDKIEEIIEEIKNRYKDTAITLSIGEKSYESYEKYFNAGVDRYLLRHETASKELFEKIHTNSNYENRIQCLWNLKKIGYQVGAGFMVGIPTQTKEDLIKDIFFLKELDPEMVGIGPFIPHKDTVFHNEEGGTLEDTIIMLALLRLFLPYVLLPATTALGTIHPFGREQGIKAGANVVMPNLSPIGVREKYSLYNGKICTGDEAAECRGCIQNRIEKAGFSVDMSRGDNIKWRR</sequence>
<dbReference type="InterPro" id="IPR024021">
    <property type="entry name" value="FeFe-hyd_HydE_rSAM"/>
</dbReference>
<dbReference type="EMBL" id="JAHLPM010000003">
    <property type="protein sequence ID" value="MBU5437326.1"/>
    <property type="molecule type" value="Genomic_DNA"/>
</dbReference>
<dbReference type="PANTHER" id="PTHR43726">
    <property type="entry name" value="3-METHYLORNITHINE SYNTHASE"/>
    <property type="match status" value="1"/>
</dbReference>
<protein>
    <submittedName>
        <fullName evidence="2">[FeFe] hydrogenase H-cluster radical SAM maturase HydE</fullName>
    </submittedName>
</protein>
<dbReference type="NCBIfam" id="TIGR03956">
    <property type="entry name" value="rSAM_HydE"/>
    <property type="match status" value="1"/>
</dbReference>
<dbReference type="Proteomes" id="UP000749471">
    <property type="component" value="Unassembled WGS sequence"/>
</dbReference>
<reference evidence="2 3" key="1">
    <citation type="submission" date="2021-06" db="EMBL/GenBank/DDBJ databases">
        <authorList>
            <person name="Sun Q."/>
            <person name="Li D."/>
        </authorList>
    </citation>
    <scope>NUCLEOTIDE SEQUENCE [LARGE SCALE GENOMIC DNA]</scope>
    <source>
        <strain evidence="2 3">MSJ-40</strain>
    </source>
</reference>
<dbReference type="PROSITE" id="PS51918">
    <property type="entry name" value="RADICAL_SAM"/>
    <property type="match status" value="1"/>
</dbReference>
<dbReference type="SFLD" id="SFLDF00348">
    <property type="entry name" value="FeFe_hydrogenase_maturase_(Hyd"/>
    <property type="match status" value="1"/>
</dbReference>